<dbReference type="PANTHER" id="PTHR30502">
    <property type="entry name" value="2-KETO-3-DEOXY-L-RHAMNONATE ALDOLASE"/>
    <property type="match status" value="1"/>
</dbReference>
<dbReference type="InterPro" id="IPR050251">
    <property type="entry name" value="HpcH-HpaI_aldolase"/>
</dbReference>
<protein>
    <recommendedName>
        <fullName evidence="4">HpcH/HpaI aldolase/citrate lyase domain-containing protein</fullName>
    </recommendedName>
</protein>
<reference evidence="5 6" key="1">
    <citation type="submission" date="2019-12" db="EMBL/GenBank/DDBJ databases">
        <title>Rhizobium genotypes associated with high levels of biological nitrogen fixation by grain legumes in a temperate-maritime cropping system.</title>
        <authorList>
            <person name="Maluk M."/>
            <person name="Francesc Ferrando Molina F."/>
            <person name="Lopez Del Egido L."/>
            <person name="Lafos M."/>
            <person name="Langarica-Fuentes A."/>
            <person name="Gebre Yohannes G."/>
            <person name="Young M.W."/>
            <person name="Martin P."/>
            <person name="Gantlett R."/>
            <person name="Kenicer G."/>
            <person name="Hawes C."/>
            <person name="Begg G.S."/>
            <person name="Quilliam R.S."/>
            <person name="Squire G.R."/>
            <person name="Poole P.S."/>
            <person name="Young P.W."/>
            <person name="Iannetta P.M."/>
            <person name="James E.K."/>
        </authorList>
    </citation>
    <scope>NUCLEOTIDE SEQUENCE [LARGE SCALE GENOMIC DNA]</scope>
    <source>
        <strain evidence="5 6">JHI1118</strain>
    </source>
</reference>
<dbReference type="RefSeq" id="WP_163993844.1">
    <property type="nucleotide sequence ID" value="NZ_WUEY01000032.1"/>
</dbReference>
<dbReference type="InterPro" id="IPR015813">
    <property type="entry name" value="Pyrv/PenolPyrv_kinase-like_dom"/>
</dbReference>
<sequence>MTTTNSIKLAIAEQRGIRGLHLTFPHTGVIELLAIVGIDYLYLDGEHGAFDNRDLEYACVTAERHGITAIARVPDPSAATICRFMDRGVKGIVVPHVNSLADAKAVVDAAYFGPVGNRSFGGNRPKFMAGIVDMPAHMAQSNEDMCVSIMIETVGALDAAGDIAALPGIDYMSFGMMDLAQSLGHPGNPKHPDVLAAVENASRRIRAAGKPVREDFIRVGWINDLIARGAKQFFESGE</sequence>
<evidence type="ECO:0000313" key="6">
    <source>
        <dbReference type="Proteomes" id="UP000483035"/>
    </source>
</evidence>
<dbReference type="Proteomes" id="UP000483035">
    <property type="component" value="Unassembled WGS sequence"/>
</dbReference>
<dbReference type="Pfam" id="PF03328">
    <property type="entry name" value="HpcH_HpaI"/>
    <property type="match status" value="1"/>
</dbReference>
<dbReference type="EMBL" id="WUEY01000032">
    <property type="protein sequence ID" value="NEI74505.1"/>
    <property type="molecule type" value="Genomic_DNA"/>
</dbReference>
<evidence type="ECO:0000313" key="5">
    <source>
        <dbReference type="EMBL" id="NEI74505.1"/>
    </source>
</evidence>
<gene>
    <name evidence="5" type="ORF">GR212_33700</name>
</gene>
<keyword evidence="2" id="KW-0479">Metal-binding</keyword>
<evidence type="ECO:0000256" key="3">
    <source>
        <dbReference type="ARBA" id="ARBA00023239"/>
    </source>
</evidence>
<dbReference type="AlphaFoldDB" id="A0A6L9UET6"/>
<dbReference type="Gene3D" id="3.20.20.60">
    <property type="entry name" value="Phosphoenolpyruvate-binding domains"/>
    <property type="match status" value="1"/>
</dbReference>
<evidence type="ECO:0000256" key="1">
    <source>
        <dbReference type="ARBA" id="ARBA00005568"/>
    </source>
</evidence>
<dbReference type="InterPro" id="IPR040442">
    <property type="entry name" value="Pyrv_kinase-like_dom_sf"/>
</dbReference>
<feature type="domain" description="HpcH/HpaI aldolase/citrate lyase" evidence="4">
    <location>
        <begin position="26"/>
        <end position="211"/>
    </location>
</feature>
<comment type="caution">
    <text evidence="5">The sequence shown here is derived from an EMBL/GenBank/DDBJ whole genome shotgun (WGS) entry which is preliminary data.</text>
</comment>
<proteinExistence type="inferred from homology"/>
<dbReference type="GO" id="GO:0046872">
    <property type="term" value="F:metal ion binding"/>
    <property type="evidence" value="ECO:0007669"/>
    <property type="project" value="UniProtKB-KW"/>
</dbReference>
<dbReference type="GO" id="GO:0016832">
    <property type="term" value="F:aldehyde-lyase activity"/>
    <property type="evidence" value="ECO:0007669"/>
    <property type="project" value="TreeGrafter"/>
</dbReference>
<dbReference type="GO" id="GO:0005737">
    <property type="term" value="C:cytoplasm"/>
    <property type="evidence" value="ECO:0007669"/>
    <property type="project" value="TreeGrafter"/>
</dbReference>
<dbReference type="SUPFAM" id="SSF51621">
    <property type="entry name" value="Phosphoenolpyruvate/pyruvate domain"/>
    <property type="match status" value="1"/>
</dbReference>
<dbReference type="InterPro" id="IPR005000">
    <property type="entry name" value="Aldolase/citrate-lyase_domain"/>
</dbReference>
<organism evidence="5 6">
    <name type="scientific">Rhizobium lusitanum</name>
    <dbReference type="NCBI Taxonomy" id="293958"/>
    <lineage>
        <taxon>Bacteria</taxon>
        <taxon>Pseudomonadati</taxon>
        <taxon>Pseudomonadota</taxon>
        <taxon>Alphaproteobacteria</taxon>
        <taxon>Hyphomicrobiales</taxon>
        <taxon>Rhizobiaceae</taxon>
        <taxon>Rhizobium/Agrobacterium group</taxon>
        <taxon>Rhizobium</taxon>
    </lineage>
</organism>
<accession>A0A6L9UET6</accession>
<evidence type="ECO:0000259" key="4">
    <source>
        <dbReference type="Pfam" id="PF03328"/>
    </source>
</evidence>
<name>A0A6L9UET6_9HYPH</name>
<keyword evidence="3" id="KW-0456">Lyase</keyword>
<comment type="similarity">
    <text evidence="1">Belongs to the HpcH/HpaI aldolase family.</text>
</comment>
<dbReference type="PANTHER" id="PTHR30502:SF0">
    <property type="entry name" value="PHOSPHOENOLPYRUVATE CARBOXYLASE FAMILY PROTEIN"/>
    <property type="match status" value="1"/>
</dbReference>
<evidence type="ECO:0000256" key="2">
    <source>
        <dbReference type="ARBA" id="ARBA00022723"/>
    </source>
</evidence>